<dbReference type="PANTHER" id="PTHR43798:SF33">
    <property type="entry name" value="HYDROLASE, PUTATIVE (AFU_ORTHOLOGUE AFUA_2G14860)-RELATED"/>
    <property type="match status" value="1"/>
</dbReference>
<dbReference type="GO" id="GO:0016020">
    <property type="term" value="C:membrane"/>
    <property type="evidence" value="ECO:0007669"/>
    <property type="project" value="TreeGrafter"/>
</dbReference>
<dbReference type="AlphaFoldDB" id="A0AAE9Y713"/>
<evidence type="ECO:0000313" key="2">
    <source>
        <dbReference type="EMBL" id="WCO66811.1"/>
    </source>
</evidence>
<dbReference type="SUPFAM" id="SSF53474">
    <property type="entry name" value="alpha/beta-Hydrolases"/>
    <property type="match status" value="1"/>
</dbReference>
<accession>A0AAE9Y713</accession>
<organism evidence="2 3">
    <name type="scientific">Iamia majanohamensis</name>
    <dbReference type="NCBI Taxonomy" id="467976"/>
    <lineage>
        <taxon>Bacteria</taxon>
        <taxon>Bacillati</taxon>
        <taxon>Actinomycetota</taxon>
        <taxon>Acidimicrobiia</taxon>
        <taxon>Acidimicrobiales</taxon>
        <taxon>Iamiaceae</taxon>
        <taxon>Iamia</taxon>
    </lineage>
</organism>
<dbReference type="Pfam" id="PF00561">
    <property type="entry name" value="Abhydrolase_1"/>
    <property type="match status" value="1"/>
</dbReference>
<dbReference type="InterPro" id="IPR000639">
    <property type="entry name" value="Epox_hydrolase-like"/>
</dbReference>
<gene>
    <name evidence="2" type="ORF">PO878_20165</name>
</gene>
<dbReference type="Gene3D" id="3.40.50.1820">
    <property type="entry name" value="alpha/beta hydrolase"/>
    <property type="match status" value="1"/>
</dbReference>
<dbReference type="InterPro" id="IPR000073">
    <property type="entry name" value="AB_hydrolase_1"/>
</dbReference>
<dbReference type="Proteomes" id="UP001216390">
    <property type="component" value="Chromosome"/>
</dbReference>
<dbReference type="RefSeq" id="WP_272736333.1">
    <property type="nucleotide sequence ID" value="NZ_CP116942.1"/>
</dbReference>
<evidence type="ECO:0000313" key="3">
    <source>
        <dbReference type="Proteomes" id="UP001216390"/>
    </source>
</evidence>
<dbReference type="KEGG" id="ima:PO878_20165"/>
<proteinExistence type="predicted"/>
<dbReference type="InterPro" id="IPR029058">
    <property type="entry name" value="AB_hydrolase_fold"/>
</dbReference>
<dbReference type="PRINTS" id="PR00412">
    <property type="entry name" value="EPOXHYDRLASE"/>
</dbReference>
<dbReference type="PANTHER" id="PTHR43798">
    <property type="entry name" value="MONOACYLGLYCEROL LIPASE"/>
    <property type="match status" value="1"/>
</dbReference>
<sequence>MTPIPTLSEDAATDLFRRPPDRHVDVGAGAVAVRRVGRGPDVLFVHGWPMSGATFRTLLPHLVDHVTCHVLDLPGAGDSRFGADTPLSIEDHIRTVGRVLDGLGLDDVAVVGHDSGGLIVRHGLVDDPRVRAFGLVDTEQPQGLAWRFRAFLAAGRLPGLAPALRWALARPRVRRHPLVLGAAFVDRSHLDGPLDELMIRPLVDDPARLDAAVRLLRGFDVRWVHDLARVHRRIEVPVQLVWGAHDAFFPVARAREMVGTFPDARLAVVADAGLFAHEERPEAVAEALLPVLTAS</sequence>
<feature type="domain" description="AB hydrolase-1" evidence="1">
    <location>
        <begin position="42"/>
        <end position="281"/>
    </location>
</feature>
<dbReference type="InterPro" id="IPR050266">
    <property type="entry name" value="AB_hydrolase_sf"/>
</dbReference>
<evidence type="ECO:0000259" key="1">
    <source>
        <dbReference type="Pfam" id="PF00561"/>
    </source>
</evidence>
<name>A0AAE9Y713_9ACTN</name>
<dbReference type="GO" id="GO:0016787">
    <property type="term" value="F:hydrolase activity"/>
    <property type="evidence" value="ECO:0007669"/>
    <property type="project" value="UniProtKB-KW"/>
</dbReference>
<keyword evidence="2" id="KW-0378">Hydrolase</keyword>
<keyword evidence="3" id="KW-1185">Reference proteome</keyword>
<reference evidence="2" key="1">
    <citation type="submission" date="2023-01" db="EMBL/GenBank/DDBJ databases">
        <title>The diversity of Class Acidimicrobiia in South China Sea sediment environments and the proposal of Iamia marina sp. nov., a novel species of the genus Iamia.</title>
        <authorList>
            <person name="He Y."/>
            <person name="Tian X."/>
        </authorList>
    </citation>
    <scope>NUCLEOTIDE SEQUENCE</scope>
    <source>
        <strain evidence="2">DSM 19957</strain>
    </source>
</reference>
<dbReference type="EMBL" id="CP116942">
    <property type="protein sequence ID" value="WCO66811.1"/>
    <property type="molecule type" value="Genomic_DNA"/>
</dbReference>
<protein>
    <submittedName>
        <fullName evidence="2">Alpha/beta hydrolase</fullName>
    </submittedName>
</protein>